<proteinExistence type="predicted"/>
<dbReference type="AlphaFoldDB" id="A0AAV7UTZ9"/>
<sequence>MLESKNGLKSVNTLVSTSNRQLTAMKLENSILTSYDAVMSSESVNVHASTLKHDVECDAGGVCLDVEWRLVAADGEKDLPLDADGPWIIVDIVAVPVRCYFDVDGS</sequence>
<dbReference type="EMBL" id="JANPWB010000004">
    <property type="protein sequence ID" value="KAJ1192358.1"/>
    <property type="molecule type" value="Genomic_DNA"/>
</dbReference>
<evidence type="ECO:0000313" key="2">
    <source>
        <dbReference type="Proteomes" id="UP001066276"/>
    </source>
</evidence>
<reference evidence="1" key="1">
    <citation type="journal article" date="2022" name="bioRxiv">
        <title>Sequencing and chromosome-scale assembly of the giantPleurodeles waltlgenome.</title>
        <authorList>
            <person name="Brown T."/>
            <person name="Elewa A."/>
            <person name="Iarovenko S."/>
            <person name="Subramanian E."/>
            <person name="Araus A.J."/>
            <person name="Petzold A."/>
            <person name="Susuki M."/>
            <person name="Suzuki K.-i.T."/>
            <person name="Hayashi T."/>
            <person name="Toyoda A."/>
            <person name="Oliveira C."/>
            <person name="Osipova E."/>
            <person name="Leigh N.D."/>
            <person name="Simon A."/>
            <person name="Yun M.H."/>
        </authorList>
    </citation>
    <scope>NUCLEOTIDE SEQUENCE</scope>
    <source>
        <strain evidence="1">20211129_DDA</strain>
        <tissue evidence="1">Liver</tissue>
    </source>
</reference>
<gene>
    <name evidence="1" type="ORF">NDU88_001668</name>
</gene>
<comment type="caution">
    <text evidence="1">The sequence shown here is derived from an EMBL/GenBank/DDBJ whole genome shotgun (WGS) entry which is preliminary data.</text>
</comment>
<evidence type="ECO:0000313" key="1">
    <source>
        <dbReference type="EMBL" id="KAJ1192358.1"/>
    </source>
</evidence>
<name>A0AAV7UTZ9_PLEWA</name>
<protein>
    <submittedName>
        <fullName evidence="1">Uncharacterized protein</fullName>
    </submittedName>
</protein>
<organism evidence="1 2">
    <name type="scientific">Pleurodeles waltl</name>
    <name type="common">Iberian ribbed newt</name>
    <dbReference type="NCBI Taxonomy" id="8319"/>
    <lineage>
        <taxon>Eukaryota</taxon>
        <taxon>Metazoa</taxon>
        <taxon>Chordata</taxon>
        <taxon>Craniata</taxon>
        <taxon>Vertebrata</taxon>
        <taxon>Euteleostomi</taxon>
        <taxon>Amphibia</taxon>
        <taxon>Batrachia</taxon>
        <taxon>Caudata</taxon>
        <taxon>Salamandroidea</taxon>
        <taxon>Salamandridae</taxon>
        <taxon>Pleurodelinae</taxon>
        <taxon>Pleurodeles</taxon>
    </lineage>
</organism>
<keyword evidence="2" id="KW-1185">Reference proteome</keyword>
<accession>A0AAV7UTZ9</accession>
<dbReference type="Proteomes" id="UP001066276">
    <property type="component" value="Chromosome 2_2"/>
</dbReference>